<evidence type="ECO:0000256" key="4">
    <source>
        <dbReference type="ARBA" id="ARBA00022448"/>
    </source>
</evidence>
<comment type="caution">
    <text evidence="14">The sequence shown here is derived from an EMBL/GenBank/DDBJ whole genome shotgun (WGS) entry which is preliminary data.</text>
</comment>
<dbReference type="GO" id="GO:0005096">
    <property type="term" value="F:GTPase activator activity"/>
    <property type="evidence" value="ECO:0007669"/>
    <property type="project" value="TreeGrafter"/>
</dbReference>
<proteinExistence type="inferred from homology"/>
<feature type="domain" description="V-SNARE coiled-coil homology" evidence="13">
    <location>
        <begin position="203"/>
        <end position="263"/>
    </location>
</feature>
<dbReference type="Proteomes" id="UP001258017">
    <property type="component" value="Unassembled WGS sequence"/>
</dbReference>
<evidence type="ECO:0000256" key="12">
    <source>
        <dbReference type="PROSITE-ProRule" id="PRU00290"/>
    </source>
</evidence>
<dbReference type="PANTHER" id="PTHR10241:SF25">
    <property type="entry name" value="TOMOSYN, ISOFORM C"/>
    <property type="match status" value="1"/>
</dbReference>
<dbReference type="GO" id="GO:0031201">
    <property type="term" value="C:SNARE complex"/>
    <property type="evidence" value="ECO:0007669"/>
    <property type="project" value="TreeGrafter"/>
</dbReference>
<dbReference type="SUPFAM" id="SSF58038">
    <property type="entry name" value="SNARE fusion complex"/>
    <property type="match status" value="1"/>
</dbReference>
<dbReference type="EMBL" id="JAIFRP010000022">
    <property type="protein sequence ID" value="KAK2585140.1"/>
    <property type="molecule type" value="Genomic_DNA"/>
</dbReference>
<name>A0AAD9VT56_9HYME</name>
<evidence type="ECO:0000256" key="6">
    <source>
        <dbReference type="ARBA" id="ARBA00022490"/>
    </source>
</evidence>
<keyword evidence="15" id="KW-1185">Reference proteome</keyword>
<sequence>MLVKESQGKCNSRLSPSLNAQVTTGDSFEDRQFVVLTSEKQARVVALPSQECVYRQQLAETHIVIKAEVTTLKDNVCLVCYVSNGHISTYSLPSLRPLVDVDFLPLTDLRIAKTLCFSNRGHGLYLSSPTEIQKFSVSSEFCGELTEMMGDLFIGHDMPEPPKESFFKGLFGGGSRSLDREELFGESSGRASRTVAKHIPGPSTESMRERVSSATGEVAQAHQMVMERGEKLSHLEERTARMMSEAENFSTSAHGLMLKYKDKKWYQL</sequence>
<evidence type="ECO:0000256" key="8">
    <source>
        <dbReference type="ARBA" id="ARBA00022737"/>
    </source>
</evidence>
<gene>
    <name evidence="14" type="ORF">KPH14_008646</name>
</gene>
<dbReference type="GO" id="GO:0015031">
    <property type="term" value="P:protein transport"/>
    <property type="evidence" value="ECO:0007669"/>
    <property type="project" value="UniProtKB-KW"/>
</dbReference>
<evidence type="ECO:0000259" key="13">
    <source>
        <dbReference type="PROSITE" id="PS50892"/>
    </source>
</evidence>
<evidence type="ECO:0000313" key="15">
    <source>
        <dbReference type="Proteomes" id="UP001258017"/>
    </source>
</evidence>
<reference evidence="14" key="2">
    <citation type="journal article" date="2023" name="Commun. Biol.">
        <title>Intrasexual cuticular hydrocarbon dimorphism in a wasp sheds light on hydrocarbon biosynthesis genes in Hymenoptera.</title>
        <authorList>
            <person name="Moris V.C."/>
            <person name="Podsiadlowski L."/>
            <person name="Martin S."/>
            <person name="Oeyen J.P."/>
            <person name="Donath A."/>
            <person name="Petersen M."/>
            <person name="Wilbrandt J."/>
            <person name="Misof B."/>
            <person name="Liedtke D."/>
            <person name="Thamm M."/>
            <person name="Scheiner R."/>
            <person name="Schmitt T."/>
            <person name="Niehuis O."/>
        </authorList>
    </citation>
    <scope>NUCLEOTIDE SEQUENCE</scope>
    <source>
        <strain evidence="14">GBR_01_08_01A</strain>
    </source>
</reference>
<dbReference type="Pfam" id="PF08596">
    <property type="entry name" value="Lgl_C"/>
    <property type="match status" value="1"/>
</dbReference>
<evidence type="ECO:0000256" key="11">
    <source>
        <dbReference type="ARBA" id="ARBA00023136"/>
    </source>
</evidence>
<evidence type="ECO:0000256" key="2">
    <source>
        <dbReference type="ARBA" id="ARBA00004496"/>
    </source>
</evidence>
<keyword evidence="9" id="KW-0653">Protein transport</keyword>
<evidence type="ECO:0000313" key="14">
    <source>
        <dbReference type="EMBL" id="KAK2585140.1"/>
    </source>
</evidence>
<evidence type="ECO:0000256" key="1">
    <source>
        <dbReference type="ARBA" id="ARBA00004202"/>
    </source>
</evidence>
<protein>
    <recommendedName>
        <fullName evidence="13">V-SNARE coiled-coil homology domain-containing protein</fullName>
    </recommendedName>
</protein>
<evidence type="ECO:0000256" key="9">
    <source>
        <dbReference type="ARBA" id="ARBA00022927"/>
    </source>
</evidence>
<keyword evidence="6" id="KW-0963">Cytoplasm</keyword>
<dbReference type="InterPro" id="IPR042855">
    <property type="entry name" value="V_SNARE_CC"/>
</dbReference>
<keyword evidence="8" id="KW-0677">Repeat</keyword>
<keyword evidence="7" id="KW-0853">WD repeat</keyword>
<dbReference type="GO" id="GO:0005886">
    <property type="term" value="C:plasma membrane"/>
    <property type="evidence" value="ECO:0007669"/>
    <property type="project" value="UniProtKB-SubCell"/>
</dbReference>
<dbReference type="FunFam" id="1.20.5.110:FF:000001">
    <property type="entry name" value="syntaxin-binding protein 5 isoform X1"/>
    <property type="match status" value="1"/>
</dbReference>
<dbReference type="Pfam" id="PF00957">
    <property type="entry name" value="Synaptobrevin"/>
    <property type="match status" value="1"/>
</dbReference>
<dbReference type="GO" id="GO:0045159">
    <property type="term" value="F:myosin II binding"/>
    <property type="evidence" value="ECO:0007669"/>
    <property type="project" value="TreeGrafter"/>
</dbReference>
<evidence type="ECO:0000256" key="10">
    <source>
        <dbReference type="ARBA" id="ARBA00023054"/>
    </source>
</evidence>
<comment type="similarity">
    <text evidence="3">Belongs to the WD repeat L(2)GL family.</text>
</comment>
<dbReference type="AlphaFoldDB" id="A0AAD9VT56"/>
<keyword evidence="5" id="KW-1003">Cell membrane</keyword>
<keyword evidence="11" id="KW-0472">Membrane</keyword>
<dbReference type="GO" id="GO:0006887">
    <property type="term" value="P:exocytosis"/>
    <property type="evidence" value="ECO:0007669"/>
    <property type="project" value="TreeGrafter"/>
</dbReference>
<evidence type="ECO:0000256" key="5">
    <source>
        <dbReference type="ARBA" id="ARBA00022475"/>
    </source>
</evidence>
<dbReference type="PROSITE" id="PS50892">
    <property type="entry name" value="V_SNARE"/>
    <property type="match status" value="1"/>
</dbReference>
<accession>A0AAD9VT56</accession>
<dbReference type="CDD" id="cd15873">
    <property type="entry name" value="R-SNARE_STXBP5_6"/>
    <property type="match status" value="1"/>
</dbReference>
<dbReference type="Gene3D" id="1.20.5.110">
    <property type="match status" value="1"/>
</dbReference>
<keyword evidence="4" id="KW-0813">Transport</keyword>
<reference evidence="14" key="1">
    <citation type="submission" date="2021-08" db="EMBL/GenBank/DDBJ databases">
        <authorList>
            <person name="Misof B."/>
            <person name="Oliver O."/>
            <person name="Podsiadlowski L."/>
            <person name="Donath A."/>
            <person name="Peters R."/>
            <person name="Mayer C."/>
            <person name="Rust J."/>
            <person name="Gunkel S."/>
            <person name="Lesny P."/>
            <person name="Martin S."/>
            <person name="Oeyen J.P."/>
            <person name="Petersen M."/>
            <person name="Panagiotis P."/>
            <person name="Wilbrandt J."/>
            <person name="Tanja T."/>
        </authorList>
    </citation>
    <scope>NUCLEOTIDE SEQUENCE</scope>
    <source>
        <strain evidence="14">GBR_01_08_01A</strain>
        <tissue evidence="14">Thorax + abdomen</tissue>
    </source>
</reference>
<comment type="subcellular location">
    <subcellularLocation>
        <location evidence="1">Cell membrane</location>
        <topology evidence="1">Peripheral membrane protein</topology>
    </subcellularLocation>
    <subcellularLocation>
        <location evidence="2">Cytoplasm</location>
    </subcellularLocation>
</comment>
<organism evidence="14 15">
    <name type="scientific">Odynerus spinipes</name>
    <dbReference type="NCBI Taxonomy" id="1348599"/>
    <lineage>
        <taxon>Eukaryota</taxon>
        <taxon>Metazoa</taxon>
        <taxon>Ecdysozoa</taxon>
        <taxon>Arthropoda</taxon>
        <taxon>Hexapoda</taxon>
        <taxon>Insecta</taxon>
        <taxon>Pterygota</taxon>
        <taxon>Neoptera</taxon>
        <taxon>Endopterygota</taxon>
        <taxon>Hymenoptera</taxon>
        <taxon>Apocrita</taxon>
        <taxon>Aculeata</taxon>
        <taxon>Vespoidea</taxon>
        <taxon>Vespidae</taxon>
        <taxon>Eumeninae</taxon>
        <taxon>Odynerus</taxon>
    </lineage>
</organism>
<dbReference type="PANTHER" id="PTHR10241">
    <property type="entry name" value="LETHAL 2 GIANT LARVAE PROTEIN"/>
    <property type="match status" value="1"/>
</dbReference>
<evidence type="ECO:0000256" key="7">
    <source>
        <dbReference type="ARBA" id="ARBA00022574"/>
    </source>
</evidence>
<keyword evidence="10 12" id="KW-0175">Coiled coil</keyword>
<dbReference type="GO" id="GO:0019905">
    <property type="term" value="F:syntaxin binding"/>
    <property type="evidence" value="ECO:0007669"/>
    <property type="project" value="TreeGrafter"/>
</dbReference>
<dbReference type="GO" id="GO:0006893">
    <property type="term" value="P:Golgi to plasma membrane transport"/>
    <property type="evidence" value="ECO:0007669"/>
    <property type="project" value="TreeGrafter"/>
</dbReference>
<dbReference type="InterPro" id="IPR013905">
    <property type="entry name" value="Lgl_C_dom"/>
</dbReference>
<evidence type="ECO:0000256" key="3">
    <source>
        <dbReference type="ARBA" id="ARBA00008070"/>
    </source>
</evidence>